<dbReference type="SUPFAM" id="SSF54593">
    <property type="entry name" value="Glyoxalase/Bleomycin resistance protein/Dihydroxybiphenyl dioxygenase"/>
    <property type="match status" value="1"/>
</dbReference>
<dbReference type="RefSeq" id="WP_342074488.1">
    <property type="nucleotide sequence ID" value="NZ_JAQJCQ010000018.1"/>
</dbReference>
<reference evidence="2 3" key="1">
    <citation type="journal article" date="2024" name="FEMS Microbiol. Lett.">
        <title>Xanthomonas protegens sp. nov., a novel rice seed-associated bacterium, provides in vivo protection against X. oryzae pv. oryzae, the bacterial leaf blight pathogen.</title>
        <authorList>
            <person name="Rana R."/>
            <person name="Sharma A."/>
            <person name="Madhavan V.N."/>
            <person name="Korpole S."/>
            <person name="Sonti R.V."/>
            <person name="Patel H.K."/>
            <person name="Patil P.B."/>
        </authorList>
    </citation>
    <scope>NUCLEOTIDE SEQUENCE [LARGE SCALE GENOMIC DNA]</scope>
    <source>
        <strain evidence="2 3">PPL118</strain>
    </source>
</reference>
<dbReference type="PANTHER" id="PTHR33993:SF1">
    <property type="entry name" value="GLYOXALASE FAMILY PROTEIN"/>
    <property type="match status" value="1"/>
</dbReference>
<dbReference type="PANTHER" id="PTHR33993">
    <property type="entry name" value="GLYOXALASE-RELATED"/>
    <property type="match status" value="1"/>
</dbReference>
<dbReference type="InterPro" id="IPR037523">
    <property type="entry name" value="VOC_core"/>
</dbReference>
<evidence type="ECO:0000259" key="1">
    <source>
        <dbReference type="PROSITE" id="PS51819"/>
    </source>
</evidence>
<protein>
    <submittedName>
        <fullName evidence="2">VOC family protein</fullName>
    </submittedName>
</protein>
<dbReference type="Proteomes" id="UP001486626">
    <property type="component" value="Unassembled WGS sequence"/>
</dbReference>
<sequence>MPRINFVELPARDLGAARTFYAAAFGWELTSFGPSYACTMTGHVDLGLQGDMSEAPAAPLPVVLVDDLDAAQAAVEAAGGIISKPIFAFPGGRRLHFRDPNGLELAIMQTD</sequence>
<dbReference type="InterPro" id="IPR004360">
    <property type="entry name" value="Glyas_Fos-R_dOase_dom"/>
</dbReference>
<proteinExistence type="predicted"/>
<dbReference type="Pfam" id="PF00903">
    <property type="entry name" value="Glyoxalase"/>
    <property type="match status" value="1"/>
</dbReference>
<dbReference type="PROSITE" id="PS51819">
    <property type="entry name" value="VOC"/>
    <property type="match status" value="1"/>
</dbReference>
<evidence type="ECO:0000313" key="2">
    <source>
        <dbReference type="EMBL" id="MEL4893297.1"/>
    </source>
</evidence>
<name>A0ABU9LEZ5_9XANT</name>
<dbReference type="InterPro" id="IPR052164">
    <property type="entry name" value="Anthracycline_SecMetBiosynth"/>
</dbReference>
<organism evidence="2 3">
    <name type="scientific">Xanthomonas protegens</name>
    <dbReference type="NCBI Taxonomy" id="3380705"/>
    <lineage>
        <taxon>Bacteria</taxon>
        <taxon>Pseudomonadati</taxon>
        <taxon>Pseudomonadota</taxon>
        <taxon>Gammaproteobacteria</taxon>
        <taxon>Lysobacterales</taxon>
        <taxon>Lysobacteraceae</taxon>
        <taxon>Xanthomonas</taxon>
    </lineage>
</organism>
<dbReference type="InterPro" id="IPR029068">
    <property type="entry name" value="Glyas_Bleomycin-R_OHBP_Dase"/>
</dbReference>
<keyword evidence="3" id="KW-1185">Reference proteome</keyword>
<comment type="caution">
    <text evidence="2">The sequence shown here is derived from an EMBL/GenBank/DDBJ whole genome shotgun (WGS) entry which is preliminary data.</text>
</comment>
<accession>A0ABU9LEZ5</accession>
<dbReference type="EMBL" id="JAQJCQ010000018">
    <property type="protein sequence ID" value="MEL4893297.1"/>
    <property type="molecule type" value="Genomic_DNA"/>
</dbReference>
<dbReference type="Gene3D" id="3.10.180.10">
    <property type="entry name" value="2,3-Dihydroxybiphenyl 1,2-Dioxygenase, domain 1"/>
    <property type="match status" value="1"/>
</dbReference>
<gene>
    <name evidence="2" type="ORF">PIQ37_17880</name>
</gene>
<feature type="domain" description="VOC" evidence="1">
    <location>
        <begin position="3"/>
        <end position="110"/>
    </location>
</feature>
<evidence type="ECO:0000313" key="3">
    <source>
        <dbReference type="Proteomes" id="UP001486626"/>
    </source>
</evidence>